<accession>A0AAD5WQ37</accession>
<feature type="transmembrane region" description="Helical" evidence="2">
    <location>
        <begin position="436"/>
        <end position="459"/>
    </location>
</feature>
<feature type="transmembrane region" description="Helical" evidence="2">
    <location>
        <begin position="517"/>
        <end position="537"/>
    </location>
</feature>
<reference evidence="3" key="1">
    <citation type="submission" date="2022-07" db="EMBL/GenBank/DDBJ databases">
        <title>Draft genome sequence of Zalerion maritima ATCC 34329, a (micro)plastics degrading marine fungus.</title>
        <authorList>
            <person name="Paco A."/>
            <person name="Goncalves M.F.M."/>
            <person name="Rocha-Santos T.A.P."/>
            <person name="Alves A."/>
        </authorList>
    </citation>
    <scope>NUCLEOTIDE SEQUENCE</scope>
    <source>
        <strain evidence="3">ATCC 34329</strain>
    </source>
</reference>
<keyword evidence="4" id="KW-1185">Reference proteome</keyword>
<protein>
    <submittedName>
        <fullName evidence="3">Uncharacterized protein</fullName>
    </submittedName>
</protein>
<proteinExistence type="predicted"/>
<keyword evidence="2" id="KW-0812">Transmembrane</keyword>
<evidence type="ECO:0000256" key="1">
    <source>
        <dbReference type="SAM" id="MobiDB-lite"/>
    </source>
</evidence>
<feature type="compositionally biased region" description="Polar residues" evidence="1">
    <location>
        <begin position="279"/>
        <end position="291"/>
    </location>
</feature>
<keyword evidence="2" id="KW-1133">Transmembrane helix</keyword>
<sequence>MIIWLFDYCVEMKLPMSSQTYRDIAQAWGFPPLVLCGFRQPYWMCTLFEPRFPRSSFRRASPSSSPTPQCVATANHEALGSSETLVNQPQHPTDDRKPSKLSRLRYRGLGLLIRFDSHWERECAIALTYNPLKRQTNILLAGLGADEVNSVHHSLAKHIRDSAHLISHPMLIPTLLLSELVQNQTDWLNLITPEINSIQDVLGVGNWKYADDEGGWDDASVPAWIRALRTGLGSLRRLSWRVRFTGSGADSGGVVQISSSETTTRTVENNKTDSEQGNEKNGSSGRGNCNKITVAGHEVVENDSLETPQDVSSEDEEPRRVGLMDIIKRLNMMADSVRFQAQIASTLVRTLEEMENWLNGDNQASSRKHEEKGEEEEEDDDEVHFAKLEIRETIILLLKSLHGCQQRIEYRRGAVDGLINTVYTLIAQRDSNNMRIIAAITLLFLPGTFTAALFSTPFFDFSAPNDSGNTTSTSGCYTTGSTKINLVSHDSDTDTDTSTDAISSSAGSTSFLSPHHWVYWISTMIVTALTLAGYWLYTRRNGRDSIIKHPAAGKRLGKTPVYNTTDAPLEVRRKSPYCGW</sequence>
<evidence type="ECO:0000313" key="4">
    <source>
        <dbReference type="Proteomes" id="UP001201980"/>
    </source>
</evidence>
<comment type="caution">
    <text evidence="3">The sequence shown here is derived from an EMBL/GenBank/DDBJ whole genome shotgun (WGS) entry which is preliminary data.</text>
</comment>
<feature type="compositionally biased region" description="Polar residues" evidence="1">
    <location>
        <begin position="256"/>
        <end position="267"/>
    </location>
</feature>
<evidence type="ECO:0000313" key="3">
    <source>
        <dbReference type="EMBL" id="KAJ2898784.1"/>
    </source>
</evidence>
<evidence type="ECO:0000256" key="2">
    <source>
        <dbReference type="SAM" id="Phobius"/>
    </source>
</evidence>
<feature type="compositionally biased region" description="Acidic residues" evidence="1">
    <location>
        <begin position="373"/>
        <end position="382"/>
    </location>
</feature>
<feature type="compositionally biased region" description="Low complexity" evidence="1">
    <location>
        <begin position="496"/>
        <end position="509"/>
    </location>
</feature>
<keyword evidence="2" id="KW-0472">Membrane</keyword>
<dbReference type="Proteomes" id="UP001201980">
    <property type="component" value="Unassembled WGS sequence"/>
</dbReference>
<feature type="region of interest" description="Disordered" evidence="1">
    <location>
        <begin position="488"/>
        <end position="509"/>
    </location>
</feature>
<dbReference type="EMBL" id="JAKWBI020000217">
    <property type="protein sequence ID" value="KAJ2898784.1"/>
    <property type="molecule type" value="Genomic_DNA"/>
</dbReference>
<dbReference type="AlphaFoldDB" id="A0AAD5WQ37"/>
<dbReference type="Gene3D" id="1.20.58.340">
    <property type="entry name" value="Magnesium transport protein CorA, transmembrane region"/>
    <property type="match status" value="1"/>
</dbReference>
<feature type="region of interest" description="Disordered" evidence="1">
    <location>
        <begin position="358"/>
        <end position="382"/>
    </location>
</feature>
<name>A0AAD5WQ37_9PEZI</name>
<organism evidence="3 4">
    <name type="scientific">Zalerion maritima</name>
    <dbReference type="NCBI Taxonomy" id="339359"/>
    <lineage>
        <taxon>Eukaryota</taxon>
        <taxon>Fungi</taxon>
        <taxon>Dikarya</taxon>
        <taxon>Ascomycota</taxon>
        <taxon>Pezizomycotina</taxon>
        <taxon>Sordariomycetes</taxon>
        <taxon>Lulworthiomycetidae</taxon>
        <taxon>Lulworthiales</taxon>
        <taxon>Lulworthiaceae</taxon>
        <taxon>Zalerion</taxon>
    </lineage>
</organism>
<feature type="region of interest" description="Disordered" evidence="1">
    <location>
        <begin position="250"/>
        <end position="318"/>
    </location>
</feature>
<gene>
    <name evidence="3" type="ORF">MKZ38_003654</name>
</gene>
<feature type="compositionally biased region" description="Basic and acidic residues" evidence="1">
    <location>
        <begin position="268"/>
        <end position="278"/>
    </location>
</feature>